<dbReference type="GO" id="GO:0016887">
    <property type="term" value="F:ATP hydrolysis activity"/>
    <property type="evidence" value="ECO:0007669"/>
    <property type="project" value="InterPro"/>
</dbReference>
<keyword evidence="3" id="KW-0547">Nucleotide-binding</keyword>
<dbReference type="InterPro" id="IPR027417">
    <property type="entry name" value="P-loop_NTPase"/>
</dbReference>
<name>A0A1H5WUF6_9FIRM</name>
<keyword evidence="2" id="KW-0813">Transport</keyword>
<proteinExistence type="inferred from homology"/>
<dbReference type="Gene3D" id="3.40.50.300">
    <property type="entry name" value="P-loop containing nucleotide triphosphate hydrolases"/>
    <property type="match status" value="1"/>
</dbReference>
<organism evidence="6 7">
    <name type="scientific">Lachnospira multipara</name>
    <dbReference type="NCBI Taxonomy" id="28051"/>
    <lineage>
        <taxon>Bacteria</taxon>
        <taxon>Bacillati</taxon>
        <taxon>Bacillota</taxon>
        <taxon>Clostridia</taxon>
        <taxon>Lachnospirales</taxon>
        <taxon>Lachnospiraceae</taxon>
        <taxon>Lachnospira</taxon>
    </lineage>
</organism>
<evidence type="ECO:0000259" key="5">
    <source>
        <dbReference type="PROSITE" id="PS50893"/>
    </source>
</evidence>
<dbReference type="AlphaFoldDB" id="A0A1H5WUF6"/>
<protein>
    <submittedName>
        <fullName evidence="6">ABC-2 type transport system ATP-binding protein</fullName>
    </submittedName>
</protein>
<dbReference type="PROSITE" id="PS50893">
    <property type="entry name" value="ABC_TRANSPORTER_2"/>
    <property type="match status" value="1"/>
</dbReference>
<keyword evidence="4 6" id="KW-0067">ATP-binding</keyword>
<evidence type="ECO:0000313" key="7">
    <source>
        <dbReference type="Proteomes" id="UP000236726"/>
    </source>
</evidence>
<feature type="domain" description="ABC transporter" evidence="5">
    <location>
        <begin position="3"/>
        <end position="208"/>
    </location>
</feature>
<evidence type="ECO:0000256" key="1">
    <source>
        <dbReference type="ARBA" id="ARBA00005417"/>
    </source>
</evidence>
<dbReference type="EMBL" id="FNUL01000018">
    <property type="protein sequence ID" value="SEG02547.1"/>
    <property type="molecule type" value="Genomic_DNA"/>
</dbReference>
<evidence type="ECO:0000256" key="2">
    <source>
        <dbReference type="ARBA" id="ARBA00022448"/>
    </source>
</evidence>
<dbReference type="InterPro" id="IPR003439">
    <property type="entry name" value="ABC_transporter-like_ATP-bd"/>
</dbReference>
<evidence type="ECO:0000256" key="4">
    <source>
        <dbReference type="ARBA" id="ARBA00022840"/>
    </source>
</evidence>
<gene>
    <name evidence="6" type="ORF">SAMN05216537_11824</name>
</gene>
<dbReference type="PROSITE" id="PS00211">
    <property type="entry name" value="ABC_TRANSPORTER_1"/>
    <property type="match status" value="1"/>
</dbReference>
<dbReference type="Pfam" id="PF00005">
    <property type="entry name" value="ABC_tran"/>
    <property type="match status" value="1"/>
</dbReference>
<evidence type="ECO:0000313" key="6">
    <source>
        <dbReference type="EMBL" id="SEG02547.1"/>
    </source>
</evidence>
<dbReference type="SUPFAM" id="SSF52540">
    <property type="entry name" value="P-loop containing nucleoside triphosphate hydrolases"/>
    <property type="match status" value="1"/>
</dbReference>
<dbReference type="GO" id="GO:0005524">
    <property type="term" value="F:ATP binding"/>
    <property type="evidence" value="ECO:0007669"/>
    <property type="project" value="UniProtKB-KW"/>
</dbReference>
<dbReference type="InterPro" id="IPR003593">
    <property type="entry name" value="AAA+_ATPase"/>
</dbReference>
<comment type="similarity">
    <text evidence="1">Belongs to the ABC transporter superfamily.</text>
</comment>
<reference evidence="6 7" key="1">
    <citation type="submission" date="2016-10" db="EMBL/GenBank/DDBJ databases">
        <authorList>
            <person name="de Groot N.N."/>
        </authorList>
    </citation>
    <scope>NUCLEOTIDE SEQUENCE [LARGE SCALE GENOMIC DNA]</scope>
    <source>
        <strain evidence="6 7">D15d</strain>
    </source>
</reference>
<accession>A0A1H5WUF6</accession>
<sequence length="210" mass="23352">MKIEIKNVSKTINNNEILKNISLSMESGNVYGFVGINGSGKTMLMRAISGLILPTFGEITIDNEILGKDIDFPRSIGVLIENPGLINYYNAFENIYEITSIKSIVDKNRINEVLCEVGLDPNDKKKVKKFSLGMKQKLGIALAFVENPDLIILDEPYNALDSKSREKLTKMILDAKNRGALVILSCHDQNIINNVADHIIEIENGEIINC</sequence>
<dbReference type="SMART" id="SM00382">
    <property type="entry name" value="AAA"/>
    <property type="match status" value="1"/>
</dbReference>
<dbReference type="RefSeq" id="WP_027431490.1">
    <property type="nucleotide sequence ID" value="NZ_FNUL01000018.1"/>
</dbReference>
<evidence type="ECO:0000256" key="3">
    <source>
        <dbReference type="ARBA" id="ARBA00022741"/>
    </source>
</evidence>
<dbReference type="InterPro" id="IPR017871">
    <property type="entry name" value="ABC_transporter-like_CS"/>
</dbReference>
<dbReference type="Proteomes" id="UP000236726">
    <property type="component" value="Unassembled WGS sequence"/>
</dbReference>
<keyword evidence="7" id="KW-1185">Reference proteome</keyword>
<dbReference type="PANTHER" id="PTHR43335">
    <property type="entry name" value="ABC TRANSPORTER, ATP-BINDING PROTEIN"/>
    <property type="match status" value="1"/>
</dbReference>